<dbReference type="EMBL" id="CP002164">
    <property type="protein sequence ID" value="ADL42080.1"/>
    <property type="molecule type" value="Genomic_DNA"/>
</dbReference>
<dbReference type="KEGG" id="cob:COB47_0768"/>
<evidence type="ECO:0000313" key="6">
    <source>
        <dbReference type="Proteomes" id="UP000000347"/>
    </source>
</evidence>
<evidence type="ECO:0000256" key="2">
    <source>
        <dbReference type="ARBA" id="ARBA00005046"/>
    </source>
</evidence>
<dbReference type="Gene3D" id="3.40.980.10">
    <property type="entry name" value="MoaB/Mog-like domain"/>
    <property type="match status" value="1"/>
</dbReference>
<dbReference type="InterPro" id="IPR001453">
    <property type="entry name" value="MoaB/Mog_dom"/>
</dbReference>
<comment type="function">
    <text evidence="1">May be involved in the biosynthesis of molybdopterin.</text>
</comment>
<dbReference type="Pfam" id="PF00994">
    <property type="entry name" value="MoCF_biosynth"/>
    <property type="match status" value="1"/>
</dbReference>
<dbReference type="OrthoDB" id="9784492at2"/>
<dbReference type="STRING" id="608506.COB47_0768"/>
<dbReference type="InterPro" id="IPR051920">
    <property type="entry name" value="MPT_Adenylyltrnsfr/MoaC-Rel"/>
</dbReference>
<evidence type="ECO:0000259" key="4">
    <source>
        <dbReference type="SMART" id="SM00852"/>
    </source>
</evidence>
<keyword evidence="6" id="KW-1185">Reference proteome</keyword>
<comment type="pathway">
    <text evidence="2">Cofactor biosynthesis; molybdopterin biosynthesis.</text>
</comment>
<proteinExistence type="predicted"/>
<dbReference type="InterPro" id="IPR008284">
    <property type="entry name" value="MoCF_biosynth_CS"/>
</dbReference>
<reference evidence="5 6" key="1">
    <citation type="journal article" date="2010" name="J. Bacteriol.">
        <title>Complete genome sequence of the cellulolytic thermophile Caldicellulosiruptor obsidiansis OB47T.</title>
        <authorList>
            <person name="Elkins J.G."/>
            <person name="Lochner A."/>
            <person name="Hamilton-Brehm S.D."/>
            <person name="Davenport K.W."/>
            <person name="Podar M."/>
            <person name="Brown S.D."/>
            <person name="Land M.L."/>
            <person name="Hauser L.J."/>
            <person name="Klingeman D.M."/>
            <person name="Raman B."/>
            <person name="Goodwin L.A."/>
            <person name="Tapia R."/>
            <person name="Meincke L.J."/>
            <person name="Detter J.C."/>
            <person name="Bruce D.C."/>
            <person name="Han C.S."/>
            <person name="Palumbo A.V."/>
            <person name="Cottingham R.W."/>
            <person name="Keller M."/>
            <person name="Graham D.E."/>
        </authorList>
    </citation>
    <scope>NUCLEOTIDE SEQUENCE [LARGE SCALE GENOMIC DNA]</scope>
    <source>
        <strain evidence="6">ATCC BAA-2073 / strain OB47</strain>
    </source>
</reference>
<feature type="domain" description="MoaB/Mog" evidence="4">
    <location>
        <begin position="6"/>
        <end position="149"/>
    </location>
</feature>
<organism evidence="5 6">
    <name type="scientific">Caldicellulosiruptor obsidiansis (strain ATCC BAA-2073 / JCM 16842 / OB47)</name>
    <dbReference type="NCBI Taxonomy" id="608506"/>
    <lineage>
        <taxon>Bacteria</taxon>
        <taxon>Bacillati</taxon>
        <taxon>Bacillota</taxon>
        <taxon>Bacillota incertae sedis</taxon>
        <taxon>Caldicellulosiruptorales</taxon>
        <taxon>Caldicellulosiruptoraceae</taxon>
        <taxon>Caldicellulosiruptor</taxon>
    </lineage>
</organism>
<dbReference type="SUPFAM" id="SSF53218">
    <property type="entry name" value="Molybdenum cofactor biosynthesis proteins"/>
    <property type="match status" value="1"/>
</dbReference>
<dbReference type="UniPathway" id="UPA00344"/>
<gene>
    <name evidence="5" type="ordered locus">COB47_0768</name>
</gene>
<evidence type="ECO:0000313" key="5">
    <source>
        <dbReference type="EMBL" id="ADL42080.1"/>
    </source>
</evidence>
<name>D9TJ98_CALOO</name>
<dbReference type="GO" id="GO:0006777">
    <property type="term" value="P:Mo-molybdopterin cofactor biosynthetic process"/>
    <property type="evidence" value="ECO:0007669"/>
    <property type="project" value="UniProtKB-KW"/>
</dbReference>
<dbReference type="Proteomes" id="UP000000347">
    <property type="component" value="Chromosome"/>
</dbReference>
<dbReference type="SMART" id="SM00852">
    <property type="entry name" value="MoCF_biosynth"/>
    <property type="match status" value="1"/>
</dbReference>
<dbReference type="HOGENOM" id="CLU_077358_1_1_9"/>
<dbReference type="AlphaFoldDB" id="D9TJ98"/>
<dbReference type="PANTHER" id="PTHR43764">
    <property type="entry name" value="MOLYBDENUM COFACTOR BIOSYNTHESIS"/>
    <property type="match status" value="1"/>
</dbReference>
<dbReference type="PANTHER" id="PTHR43764:SF1">
    <property type="entry name" value="MOLYBDOPTERIN MOLYBDOTRANSFERASE"/>
    <property type="match status" value="1"/>
</dbReference>
<evidence type="ECO:0000256" key="3">
    <source>
        <dbReference type="ARBA" id="ARBA00023150"/>
    </source>
</evidence>
<dbReference type="NCBIfam" id="TIGR00177">
    <property type="entry name" value="molyb_syn"/>
    <property type="match status" value="1"/>
</dbReference>
<protein>
    <submittedName>
        <fullName evidence="5">Molybdenum cofactor synthesis domain protein</fullName>
    </submittedName>
</protein>
<sequence>MGFTFAVITCSDKASRGEREDLSAKVIINILSSQGYINVFYKIVPDEKEMIKEAIIQAQKSGANLILTTGGTGFYTRDVTPEATLEIVEKQTPGISELIRYETGKINKKSYLSRAVSGIYKNSLIINLPGSPKAVKECLEAVLPILEHGLNILLENERECGSGADFLLI</sequence>
<keyword evidence="3" id="KW-0501">Molybdenum cofactor biosynthesis</keyword>
<dbReference type="eggNOG" id="COG0521">
    <property type="taxonomic scope" value="Bacteria"/>
</dbReference>
<dbReference type="PROSITE" id="PS01078">
    <property type="entry name" value="MOCF_BIOSYNTHESIS_1"/>
    <property type="match status" value="1"/>
</dbReference>
<dbReference type="CDD" id="cd00886">
    <property type="entry name" value="MogA_MoaB"/>
    <property type="match status" value="1"/>
</dbReference>
<dbReference type="InterPro" id="IPR036425">
    <property type="entry name" value="MoaB/Mog-like_dom_sf"/>
</dbReference>
<evidence type="ECO:0000256" key="1">
    <source>
        <dbReference type="ARBA" id="ARBA00003487"/>
    </source>
</evidence>
<accession>D9TJ98</accession>
<dbReference type="RefSeq" id="WP_013290083.1">
    <property type="nucleotide sequence ID" value="NC_014392.1"/>
</dbReference>